<gene>
    <name evidence="6" type="ORF">CfE428DRAFT_5943</name>
</gene>
<evidence type="ECO:0000256" key="5">
    <source>
        <dbReference type="SAM" id="Phobius"/>
    </source>
</evidence>
<dbReference type="InParanoid" id="B4DAK2"/>
<dbReference type="RefSeq" id="WP_006983263.1">
    <property type="nucleotide sequence ID" value="NZ_ABVL01000031.1"/>
</dbReference>
<evidence type="ECO:0000256" key="1">
    <source>
        <dbReference type="ARBA" id="ARBA00004141"/>
    </source>
</evidence>
<keyword evidence="3 5" id="KW-1133">Transmembrane helix</keyword>
<dbReference type="PROSITE" id="PS51257">
    <property type="entry name" value="PROKAR_LIPOPROTEIN"/>
    <property type="match status" value="1"/>
</dbReference>
<keyword evidence="4 5" id="KW-0472">Membrane</keyword>
<comment type="subcellular location">
    <subcellularLocation>
        <location evidence="1">Membrane</location>
        <topology evidence="1">Multi-pass membrane protein</topology>
    </subcellularLocation>
</comment>
<reference evidence="6 7" key="1">
    <citation type="journal article" date="2011" name="J. Bacteriol.">
        <title>Genome sequence of Chthoniobacter flavus Ellin428, an aerobic heterotrophic soil bacterium.</title>
        <authorList>
            <person name="Kant R."/>
            <person name="van Passel M.W."/>
            <person name="Palva A."/>
            <person name="Lucas S."/>
            <person name="Lapidus A."/>
            <person name="Glavina Del Rio T."/>
            <person name="Dalin E."/>
            <person name="Tice H."/>
            <person name="Bruce D."/>
            <person name="Goodwin L."/>
            <person name="Pitluck S."/>
            <person name="Larimer F.W."/>
            <person name="Land M.L."/>
            <person name="Hauser L."/>
            <person name="Sangwan P."/>
            <person name="de Vos W.M."/>
            <person name="Janssen P.H."/>
            <person name="Smidt H."/>
        </authorList>
    </citation>
    <scope>NUCLEOTIDE SEQUENCE [LARGE SCALE GENOMIC DNA]</scope>
    <source>
        <strain evidence="6 7">Ellin428</strain>
    </source>
</reference>
<keyword evidence="2 5" id="KW-0812">Transmembrane</keyword>
<evidence type="ECO:0008006" key="8">
    <source>
        <dbReference type="Google" id="ProtNLM"/>
    </source>
</evidence>
<dbReference type="EMBL" id="ABVL01000031">
    <property type="protein sequence ID" value="EDY16520.1"/>
    <property type="molecule type" value="Genomic_DNA"/>
</dbReference>
<sequence length="101" mass="11344">MSKTFAWFVYVLTAAFFACFFLWPIGTTLGGAFFDADGKFTFVFVTEVFRNRIYLEGLGNSLLLAIGSTALAFAIALPLAFVADRYEFPQRSCSLRPSWCR</sequence>
<dbReference type="GO" id="GO:0016020">
    <property type="term" value="C:membrane"/>
    <property type="evidence" value="ECO:0007669"/>
    <property type="project" value="UniProtKB-SubCell"/>
</dbReference>
<keyword evidence="7" id="KW-1185">Reference proteome</keyword>
<evidence type="ECO:0000256" key="3">
    <source>
        <dbReference type="ARBA" id="ARBA00022989"/>
    </source>
</evidence>
<proteinExistence type="predicted"/>
<evidence type="ECO:0000313" key="7">
    <source>
        <dbReference type="Proteomes" id="UP000005824"/>
    </source>
</evidence>
<organism evidence="6 7">
    <name type="scientific">Chthoniobacter flavus Ellin428</name>
    <dbReference type="NCBI Taxonomy" id="497964"/>
    <lineage>
        <taxon>Bacteria</taxon>
        <taxon>Pseudomonadati</taxon>
        <taxon>Verrucomicrobiota</taxon>
        <taxon>Spartobacteria</taxon>
        <taxon>Chthoniobacterales</taxon>
        <taxon>Chthoniobacteraceae</taxon>
        <taxon>Chthoniobacter</taxon>
    </lineage>
</organism>
<evidence type="ECO:0000313" key="6">
    <source>
        <dbReference type="EMBL" id="EDY16520.1"/>
    </source>
</evidence>
<evidence type="ECO:0000256" key="4">
    <source>
        <dbReference type="ARBA" id="ARBA00023136"/>
    </source>
</evidence>
<evidence type="ECO:0000256" key="2">
    <source>
        <dbReference type="ARBA" id="ARBA00022692"/>
    </source>
</evidence>
<comment type="caution">
    <text evidence="6">The sequence shown here is derived from an EMBL/GenBank/DDBJ whole genome shotgun (WGS) entry which is preliminary data.</text>
</comment>
<feature type="transmembrane region" description="Helical" evidence="5">
    <location>
        <begin position="7"/>
        <end position="25"/>
    </location>
</feature>
<dbReference type="AlphaFoldDB" id="B4DAK2"/>
<dbReference type="Proteomes" id="UP000005824">
    <property type="component" value="Unassembled WGS sequence"/>
</dbReference>
<dbReference type="STRING" id="497964.CfE428DRAFT_5943"/>
<dbReference type="Gene3D" id="1.10.3720.10">
    <property type="entry name" value="MetI-like"/>
    <property type="match status" value="1"/>
</dbReference>
<protein>
    <recommendedName>
        <fullName evidence="8">Binding-protein-dependent transport systems inner membrane component</fullName>
    </recommendedName>
</protein>
<dbReference type="eggNOG" id="COG1178">
    <property type="taxonomic scope" value="Bacteria"/>
</dbReference>
<name>B4DAK2_9BACT</name>
<feature type="transmembrane region" description="Helical" evidence="5">
    <location>
        <begin position="62"/>
        <end position="82"/>
    </location>
</feature>
<accession>B4DAK2</accession>
<dbReference type="InterPro" id="IPR035906">
    <property type="entry name" value="MetI-like_sf"/>
</dbReference>
<dbReference type="SUPFAM" id="SSF161098">
    <property type="entry name" value="MetI-like"/>
    <property type="match status" value="1"/>
</dbReference>